<dbReference type="Gene3D" id="1.10.443.10">
    <property type="entry name" value="Intergrase catalytic core"/>
    <property type="match status" value="1"/>
</dbReference>
<keyword evidence="10" id="KW-1185">Reference proteome</keyword>
<evidence type="ECO:0000313" key="9">
    <source>
        <dbReference type="EMBL" id="TCW33723.1"/>
    </source>
</evidence>
<dbReference type="InterPro" id="IPR011010">
    <property type="entry name" value="DNA_brk_join_enz"/>
</dbReference>
<proteinExistence type="inferred from homology"/>
<name>A0ABY2D353_GULMO</name>
<sequence length="427" mass="47281">MPRVAKELSALEVKRLSEPGMHAVGGVPGLHLQVLPGGGKTWLLRVTIGATASGKQRRSEVGLGGYPAVTLQQARDKAREVREKIAQGIDPIAERKAARSALLASRATEITFEEAARQCIEAKSPEWKNAKHAQQWTNTLTTYAFPTLAKLQVRDIDTPHVLEVLEPIWKVKTETAERLRGRIESVLDWATARKYRDGSNPARWRGNLEAMLPKPSKVAKNGNHAALPFSEAPAFMTHLRKMEGTGARALEFTILTAARSGEVRGAKWDEIDLEAGVWTIPADRMKMGKEHTVPLTEDAVALLKALPVFEGNNLVFPASRGGELSDMTLAAVIKRMHESETKAGRKGYIDPKQTDKNGNPKVATPHGFRSTFRDWAGETTHHPREVIEHALAHQLKDKAEAAYARGSLFQKRRALMEDWTAYCRPKK</sequence>
<evidence type="ECO:0000256" key="4">
    <source>
        <dbReference type="ARBA" id="ARBA00023172"/>
    </source>
</evidence>
<evidence type="ECO:0000256" key="6">
    <source>
        <dbReference type="SAM" id="MobiDB-lite"/>
    </source>
</evidence>
<dbReference type="Pfam" id="PF22022">
    <property type="entry name" value="Phage_int_M"/>
    <property type="match status" value="1"/>
</dbReference>
<dbReference type="InterPro" id="IPR050808">
    <property type="entry name" value="Phage_Integrase"/>
</dbReference>
<dbReference type="CDD" id="cd00801">
    <property type="entry name" value="INT_P4_C"/>
    <property type="match status" value="1"/>
</dbReference>
<feature type="region of interest" description="Disordered" evidence="6">
    <location>
        <begin position="342"/>
        <end position="367"/>
    </location>
</feature>
<dbReference type="InterPro" id="IPR038488">
    <property type="entry name" value="Integrase_DNA-bd_sf"/>
</dbReference>
<evidence type="ECO:0000256" key="2">
    <source>
        <dbReference type="ARBA" id="ARBA00022908"/>
    </source>
</evidence>
<feature type="domain" description="Core-binding (CB)" evidence="8">
    <location>
        <begin position="110"/>
        <end position="191"/>
    </location>
</feature>
<evidence type="ECO:0000259" key="7">
    <source>
        <dbReference type="PROSITE" id="PS51898"/>
    </source>
</evidence>
<feature type="compositionally biased region" description="Basic and acidic residues" evidence="6">
    <location>
        <begin position="342"/>
        <end position="355"/>
    </location>
</feature>
<reference evidence="9 10" key="1">
    <citation type="submission" date="2019-03" db="EMBL/GenBank/DDBJ databases">
        <title>Genomic Encyclopedia of Type Strains, Phase IV (KMG-IV): sequencing the most valuable type-strain genomes for metagenomic binning, comparative biology and taxonomic classification.</title>
        <authorList>
            <person name="Goeker M."/>
        </authorList>
    </citation>
    <scope>NUCLEOTIDE SEQUENCE [LARGE SCALE GENOMIC DNA]</scope>
    <source>
        <strain evidence="9 10">DSM 18507</strain>
    </source>
</reference>
<dbReference type="Gene3D" id="3.30.160.390">
    <property type="entry name" value="Integrase, DNA-binding domain"/>
    <property type="match status" value="1"/>
</dbReference>
<dbReference type="PROSITE" id="PS51900">
    <property type="entry name" value="CB"/>
    <property type="match status" value="1"/>
</dbReference>
<evidence type="ECO:0000256" key="1">
    <source>
        <dbReference type="ARBA" id="ARBA00008857"/>
    </source>
</evidence>
<dbReference type="Proteomes" id="UP000294801">
    <property type="component" value="Unassembled WGS sequence"/>
</dbReference>
<dbReference type="InterPro" id="IPR002104">
    <property type="entry name" value="Integrase_catalytic"/>
</dbReference>
<dbReference type="EMBL" id="SMDA01000001">
    <property type="protein sequence ID" value="TCW33723.1"/>
    <property type="molecule type" value="Genomic_DNA"/>
</dbReference>
<dbReference type="SUPFAM" id="SSF56349">
    <property type="entry name" value="DNA breaking-rejoining enzymes"/>
    <property type="match status" value="1"/>
</dbReference>
<dbReference type="Pfam" id="PF13356">
    <property type="entry name" value="Arm-DNA-bind_3"/>
    <property type="match status" value="1"/>
</dbReference>
<keyword evidence="3 5" id="KW-0238">DNA-binding</keyword>
<evidence type="ECO:0000259" key="8">
    <source>
        <dbReference type="PROSITE" id="PS51900"/>
    </source>
</evidence>
<dbReference type="PANTHER" id="PTHR30629">
    <property type="entry name" value="PROPHAGE INTEGRASE"/>
    <property type="match status" value="1"/>
</dbReference>
<evidence type="ECO:0000256" key="3">
    <source>
        <dbReference type="ARBA" id="ARBA00023125"/>
    </source>
</evidence>
<keyword evidence="4" id="KW-0233">DNA recombination</keyword>
<keyword evidence="2" id="KW-0229">DNA integration</keyword>
<dbReference type="PROSITE" id="PS51898">
    <property type="entry name" value="TYR_RECOMBINASE"/>
    <property type="match status" value="1"/>
</dbReference>
<evidence type="ECO:0000313" key="10">
    <source>
        <dbReference type="Proteomes" id="UP000294801"/>
    </source>
</evidence>
<dbReference type="InterPro" id="IPR044068">
    <property type="entry name" value="CB"/>
</dbReference>
<accession>A0ABY2D353</accession>
<dbReference type="Pfam" id="PF00589">
    <property type="entry name" value="Phage_integrase"/>
    <property type="match status" value="1"/>
</dbReference>
<organism evidence="9 10">
    <name type="scientific">Gulbenkiania mobilis</name>
    <dbReference type="NCBI Taxonomy" id="397457"/>
    <lineage>
        <taxon>Bacteria</taxon>
        <taxon>Pseudomonadati</taxon>
        <taxon>Pseudomonadota</taxon>
        <taxon>Betaproteobacteria</taxon>
        <taxon>Neisseriales</taxon>
        <taxon>Chromobacteriaceae</taxon>
        <taxon>Gulbenkiania</taxon>
    </lineage>
</organism>
<dbReference type="InterPro" id="IPR010998">
    <property type="entry name" value="Integrase_recombinase_N"/>
</dbReference>
<dbReference type="Gene3D" id="1.10.150.130">
    <property type="match status" value="1"/>
</dbReference>
<protein>
    <submittedName>
        <fullName evidence="9">Integrase</fullName>
    </submittedName>
</protein>
<comment type="similarity">
    <text evidence="1">Belongs to the 'phage' integrase family.</text>
</comment>
<comment type="caution">
    <text evidence="9">The sequence shown here is derived from an EMBL/GenBank/DDBJ whole genome shotgun (WGS) entry which is preliminary data.</text>
</comment>
<dbReference type="InterPro" id="IPR013762">
    <property type="entry name" value="Integrase-like_cat_sf"/>
</dbReference>
<gene>
    <name evidence="9" type="ORF">EV669_101249</name>
</gene>
<evidence type="ECO:0000256" key="5">
    <source>
        <dbReference type="PROSITE-ProRule" id="PRU01248"/>
    </source>
</evidence>
<feature type="domain" description="Tyr recombinase" evidence="7">
    <location>
        <begin position="222"/>
        <end position="416"/>
    </location>
</feature>
<dbReference type="InterPro" id="IPR025166">
    <property type="entry name" value="Integrase_DNA_bind_dom"/>
</dbReference>
<dbReference type="InterPro" id="IPR053876">
    <property type="entry name" value="Phage_int_M"/>
</dbReference>
<dbReference type="PANTHER" id="PTHR30629:SF2">
    <property type="entry name" value="PROPHAGE INTEGRASE INTS-RELATED"/>
    <property type="match status" value="1"/>
</dbReference>